<feature type="domain" description="Gcp-like" evidence="1">
    <location>
        <begin position="35"/>
        <end position="150"/>
    </location>
</feature>
<reference evidence="2" key="1">
    <citation type="submission" date="2018-06" db="EMBL/GenBank/DDBJ databases">
        <authorList>
            <person name="Zhirakovskaya E."/>
        </authorList>
    </citation>
    <scope>NUCLEOTIDE SEQUENCE</scope>
</reference>
<dbReference type="Gene3D" id="3.30.420.40">
    <property type="match status" value="2"/>
</dbReference>
<organism evidence="2">
    <name type="scientific">hydrothermal vent metagenome</name>
    <dbReference type="NCBI Taxonomy" id="652676"/>
    <lineage>
        <taxon>unclassified sequences</taxon>
        <taxon>metagenomes</taxon>
        <taxon>ecological metagenomes</taxon>
    </lineage>
</organism>
<dbReference type="InterPro" id="IPR022496">
    <property type="entry name" value="T6A_TsaB"/>
</dbReference>
<dbReference type="Pfam" id="PF00814">
    <property type="entry name" value="TsaD"/>
    <property type="match status" value="1"/>
</dbReference>
<dbReference type="CDD" id="cd24032">
    <property type="entry name" value="ASKHA_NBD_TsaB"/>
    <property type="match status" value="1"/>
</dbReference>
<accession>A0A3B0QZM6</accession>
<evidence type="ECO:0000259" key="1">
    <source>
        <dbReference type="Pfam" id="PF00814"/>
    </source>
</evidence>
<dbReference type="AlphaFoldDB" id="A0A3B0QZM6"/>
<name>A0A3B0QZM6_9ZZZZ</name>
<dbReference type="NCBIfam" id="TIGR03725">
    <property type="entry name" value="T6A_YeaZ"/>
    <property type="match status" value="1"/>
</dbReference>
<proteinExistence type="predicted"/>
<dbReference type="PANTHER" id="PTHR11735">
    <property type="entry name" value="TRNA N6-ADENOSINE THREONYLCARBAMOYLTRANSFERASE"/>
    <property type="match status" value="1"/>
</dbReference>
<dbReference type="GO" id="GO:0002949">
    <property type="term" value="P:tRNA threonylcarbamoyladenosine modification"/>
    <property type="evidence" value="ECO:0007669"/>
    <property type="project" value="InterPro"/>
</dbReference>
<dbReference type="EMBL" id="UOED01000015">
    <property type="protein sequence ID" value="VAV86784.1"/>
    <property type="molecule type" value="Genomic_DNA"/>
</dbReference>
<dbReference type="InterPro" id="IPR043129">
    <property type="entry name" value="ATPase_NBD"/>
</dbReference>
<gene>
    <name evidence="2" type="ORF">MNBD_ALPHA02-815</name>
</gene>
<dbReference type="SUPFAM" id="SSF53067">
    <property type="entry name" value="Actin-like ATPase domain"/>
    <property type="match status" value="2"/>
</dbReference>
<dbReference type="InterPro" id="IPR000905">
    <property type="entry name" value="Gcp-like_dom"/>
</dbReference>
<dbReference type="PANTHER" id="PTHR11735:SF11">
    <property type="entry name" value="TRNA THREONYLCARBAMOYLADENOSINE BIOSYNTHESIS PROTEIN TSAB"/>
    <property type="match status" value="1"/>
</dbReference>
<protein>
    <submittedName>
        <fullName evidence="2">tRNA threonylcarbamoyladenosine biosynthesis protein TsaB</fullName>
    </submittedName>
</protein>
<dbReference type="GO" id="GO:0005829">
    <property type="term" value="C:cytosol"/>
    <property type="evidence" value="ECO:0007669"/>
    <property type="project" value="TreeGrafter"/>
</dbReference>
<evidence type="ECO:0000313" key="2">
    <source>
        <dbReference type="EMBL" id="VAV86784.1"/>
    </source>
</evidence>
<sequence>MKILALDSALSSCSAAVIEDGNILCELYEDRMRGQAERLIPMCREALDTAGLSFGDMDALAVTCGPGTFTGVRIGLAAAKGLALALDISLIGLTTLEVVAQNAAAAGVEGPIAVAHDARRSEVYLQLFKLENKCAVALNDPAAVPLAEVAAKLPAMRAVVGTGADLVKPFLPDALDLQFPDIATQPNAGMLGQMAYAQWQEGKKPAAVSPLYLRAPDAVAAKPIHYPFQNP</sequence>